<evidence type="ECO:0000313" key="3">
    <source>
        <dbReference type="Proteomes" id="UP001175226"/>
    </source>
</evidence>
<dbReference type="Pfam" id="PF18803">
    <property type="entry name" value="CxC2"/>
    <property type="match status" value="1"/>
</dbReference>
<keyword evidence="3" id="KW-1185">Reference proteome</keyword>
<name>A0AA39JH17_9AGAR</name>
<feature type="domain" description="CxC2-like cysteine cluster KDZ transposase-associated" evidence="1">
    <location>
        <begin position="114"/>
        <end position="219"/>
    </location>
</feature>
<accession>A0AA39JH17</accession>
<gene>
    <name evidence="2" type="ORF">EV421DRAFT_1737422</name>
</gene>
<dbReference type="InterPro" id="IPR041457">
    <property type="entry name" value="CxC2_KDZ-assoc"/>
</dbReference>
<sequence length="921" mass="105079">MKKLLSIEQLTRRKPVSVVRFPDTSFSFDPSTIAAVTNADIDCNDDSVIPKADHGVEAAPEKPQPQLPTTTDMPLNPVSAKRKPSLNIGAPVAIYDRHAALNKWNGRYFQKITLRGLGYVFYLGHNGHPCPNQLSTAFRRMIIVDINGYHEVDIMFCYCRDQETNEAKQLLHHLLFPATLVHPETAFTTEVLDQFDIHNCTSTKSAEAFCSALQKLTNAGQPGKVSDSYRTFMQASHIHRHLQAVRRSGQAHGINNYITHRQKSCIAVHCPACPEPGWNLDLEVLRNAMESEKHKYTLFLDCDGTFNVPRINKPDDPHEEALNAGRAYVVEEHEYQRYLSRVENNPPDKCDCAKLRALKFEHLMKFVNLVVMGIVGVQCVRHVMFKPDAIVDMYAGERLYYADRCVFGVLTNQEMQQWIRLSYDLICQYLPNLLTRITGQRFPGLVEDVLARFRELEGNISQVHILPHIGQCKALFSFNHTPGCGRSCRDNVELPWAKTKRAGGSLKQMNHGLRHDVLDFLLNDWNWSKVVGLAWHLRVKYPKAIRMKEKLQRAFQALTATHTSALIEQWEAEYYCLTMQSMVTDLLEKEKTALLSDEPIAGMSDSVTEAIMEGVHLDHEQQHLILLEKREPDPKYRTETEDNRIQATRRALYNDTIDWLEIIIQFFPGLKAAMAAVDVAHPENAKLPLPSRLTSNQRVRYSVDGLISIEYSLRVGQAHDILAEIRELIIGQSHNTCIVRTEFHGQTMRTCAHDFITHFQLDKLDCMRRYNHIRKRLITLGMSPADSDLRELKEVHLAAKNAVQSRDLGDSVKPDSWLWGALKPEDLSESAEEESRPMEVEMLEEERHRVEVSHHRTADAWIQIAHDSDVESGASAYAYKVADVYTKLADQCVREWDKALKKVKENHMEDACQQLAEDKAA</sequence>
<proteinExistence type="predicted"/>
<evidence type="ECO:0000259" key="1">
    <source>
        <dbReference type="Pfam" id="PF18803"/>
    </source>
</evidence>
<dbReference type="Pfam" id="PF18758">
    <property type="entry name" value="KDZ"/>
    <property type="match status" value="1"/>
</dbReference>
<dbReference type="AlphaFoldDB" id="A0AA39JH17"/>
<dbReference type="EMBL" id="JAUEPT010000034">
    <property type="protein sequence ID" value="KAK0440368.1"/>
    <property type="molecule type" value="Genomic_DNA"/>
</dbReference>
<dbReference type="InterPro" id="IPR040521">
    <property type="entry name" value="KDZ"/>
</dbReference>
<dbReference type="Proteomes" id="UP001175226">
    <property type="component" value="Unassembled WGS sequence"/>
</dbReference>
<organism evidence="2 3">
    <name type="scientific">Armillaria borealis</name>
    <dbReference type="NCBI Taxonomy" id="47425"/>
    <lineage>
        <taxon>Eukaryota</taxon>
        <taxon>Fungi</taxon>
        <taxon>Dikarya</taxon>
        <taxon>Basidiomycota</taxon>
        <taxon>Agaricomycotina</taxon>
        <taxon>Agaricomycetes</taxon>
        <taxon>Agaricomycetidae</taxon>
        <taxon>Agaricales</taxon>
        <taxon>Marasmiineae</taxon>
        <taxon>Physalacriaceae</taxon>
        <taxon>Armillaria</taxon>
    </lineage>
</organism>
<reference evidence="2" key="1">
    <citation type="submission" date="2023-06" db="EMBL/GenBank/DDBJ databases">
        <authorList>
            <consortium name="Lawrence Berkeley National Laboratory"/>
            <person name="Ahrendt S."/>
            <person name="Sahu N."/>
            <person name="Indic B."/>
            <person name="Wong-Bajracharya J."/>
            <person name="Merenyi Z."/>
            <person name="Ke H.-M."/>
            <person name="Monk M."/>
            <person name="Kocsube S."/>
            <person name="Drula E."/>
            <person name="Lipzen A."/>
            <person name="Balint B."/>
            <person name="Henrissat B."/>
            <person name="Andreopoulos B."/>
            <person name="Martin F.M."/>
            <person name="Harder C.B."/>
            <person name="Rigling D."/>
            <person name="Ford K.L."/>
            <person name="Foster G.D."/>
            <person name="Pangilinan J."/>
            <person name="Papanicolaou A."/>
            <person name="Barry K."/>
            <person name="LaButti K."/>
            <person name="Viragh M."/>
            <person name="Koriabine M."/>
            <person name="Yan M."/>
            <person name="Riley R."/>
            <person name="Champramary S."/>
            <person name="Plett K.L."/>
            <person name="Tsai I.J."/>
            <person name="Slot J."/>
            <person name="Sipos G."/>
            <person name="Plett J."/>
            <person name="Nagy L.G."/>
            <person name="Grigoriev I.V."/>
        </authorList>
    </citation>
    <scope>NUCLEOTIDE SEQUENCE</scope>
    <source>
        <strain evidence="2">FPL87.14</strain>
    </source>
</reference>
<evidence type="ECO:0000313" key="2">
    <source>
        <dbReference type="EMBL" id="KAK0440368.1"/>
    </source>
</evidence>
<protein>
    <recommendedName>
        <fullName evidence="1">CxC2-like cysteine cluster KDZ transposase-associated domain-containing protein</fullName>
    </recommendedName>
</protein>
<comment type="caution">
    <text evidence="2">The sequence shown here is derived from an EMBL/GenBank/DDBJ whole genome shotgun (WGS) entry which is preliminary data.</text>
</comment>